<dbReference type="InterPro" id="IPR050194">
    <property type="entry name" value="Glycosyltransferase_grp1"/>
</dbReference>
<accession>A0A2T7UBY0</accession>
<dbReference type="Pfam" id="PF13692">
    <property type="entry name" value="Glyco_trans_1_4"/>
    <property type="match status" value="1"/>
</dbReference>
<dbReference type="Proteomes" id="UP000037507">
    <property type="component" value="Unassembled WGS sequence"/>
</dbReference>
<evidence type="ECO:0000259" key="1">
    <source>
        <dbReference type="Pfam" id="PF13439"/>
    </source>
</evidence>
<dbReference type="GO" id="GO:0016757">
    <property type="term" value="F:glycosyltransferase activity"/>
    <property type="evidence" value="ECO:0007669"/>
    <property type="project" value="TreeGrafter"/>
</dbReference>
<comment type="caution">
    <text evidence="2">The sequence shown here is derived from an EMBL/GenBank/DDBJ whole genome shotgun (WGS) entry which is preliminary data.</text>
</comment>
<dbReference type="InterPro" id="IPR028098">
    <property type="entry name" value="Glyco_trans_4-like_N"/>
</dbReference>
<gene>
    <name evidence="2" type="ORF">H663_013960</name>
</gene>
<dbReference type="SUPFAM" id="SSF53756">
    <property type="entry name" value="UDP-Glycosyltransferase/glycogen phosphorylase"/>
    <property type="match status" value="1"/>
</dbReference>
<dbReference type="OrthoDB" id="9802525at2"/>
<name>A0A2T7UBY0_9BURK</name>
<protein>
    <submittedName>
        <fullName evidence="2">Glycoside hydrolase</fullName>
    </submittedName>
</protein>
<proteinExistence type="predicted"/>
<sequence length="400" mass="44295">MDTPQSDRILVENFEPQHPPLRIAVVTETWPPEVNGVAVTLSKLIHQLSLKNHTIQLIRPRQDKHDAGTDQSGWTEILLRGLPIPRYPQLKLGLPSKRALLKAWSQKRPDLVHIATEGPLGWSALQAARVLRLPVTSDFRTNFHSYSKHYGVGWLSKPIVAYLRKFHNRTACTMVPTQALKTQLQATGFDNLRVVARGVDTQLFHPGQRSESLRASWNVSPETIVLLSVGRLAPEKNLDLIVNTYKALRQSARDVKLVFAGDGPERARLAAECPDAIFMGMCSHAQLAMLYASADLFLFTSLTETFGNVTLESLACGTPVLAFDCAAASELLHSGQNGWLVQGEDPQLYVLKALDITHKRATLTQARSHTHASVKALDWQVIAEQVEDIFRTTIASSANA</sequence>
<evidence type="ECO:0000313" key="2">
    <source>
        <dbReference type="EMBL" id="PVE42118.1"/>
    </source>
</evidence>
<dbReference type="CDD" id="cd03814">
    <property type="entry name" value="GT4-like"/>
    <property type="match status" value="1"/>
</dbReference>
<dbReference type="GO" id="GO:0016787">
    <property type="term" value="F:hydrolase activity"/>
    <property type="evidence" value="ECO:0007669"/>
    <property type="project" value="UniProtKB-KW"/>
</dbReference>
<dbReference type="PANTHER" id="PTHR45947">
    <property type="entry name" value="SULFOQUINOVOSYL TRANSFERASE SQD2"/>
    <property type="match status" value="1"/>
</dbReference>
<reference evidence="2" key="1">
    <citation type="submission" date="2017-04" db="EMBL/GenBank/DDBJ databases">
        <title>Unexpected and diverse lifestyles within the genus Limnohabitans.</title>
        <authorList>
            <person name="Kasalicky V."/>
            <person name="Mehrshad M."/>
            <person name="Andrei S.-A."/>
            <person name="Salcher M."/>
            <person name="Kratochvilova H."/>
            <person name="Simek K."/>
            <person name="Ghai R."/>
        </authorList>
    </citation>
    <scope>NUCLEOTIDE SEQUENCE [LARGE SCALE GENOMIC DNA]</scope>
    <source>
        <strain evidence="2">II-D5</strain>
    </source>
</reference>
<keyword evidence="2" id="KW-0378">Hydrolase</keyword>
<feature type="domain" description="Glycosyltransferase subfamily 4-like N-terminal" evidence="1">
    <location>
        <begin position="34"/>
        <end position="202"/>
    </location>
</feature>
<dbReference type="Pfam" id="PF13439">
    <property type="entry name" value="Glyco_transf_4"/>
    <property type="match status" value="1"/>
</dbReference>
<organism evidence="2 3">
    <name type="scientific">Limnohabitans planktonicus II-D5</name>
    <dbReference type="NCBI Taxonomy" id="1293045"/>
    <lineage>
        <taxon>Bacteria</taxon>
        <taxon>Pseudomonadati</taxon>
        <taxon>Pseudomonadota</taxon>
        <taxon>Betaproteobacteria</taxon>
        <taxon>Burkholderiales</taxon>
        <taxon>Comamonadaceae</taxon>
        <taxon>Limnohabitans</taxon>
    </lineage>
</organism>
<evidence type="ECO:0000313" key="3">
    <source>
        <dbReference type="Proteomes" id="UP000037507"/>
    </source>
</evidence>
<dbReference type="PANTHER" id="PTHR45947:SF3">
    <property type="entry name" value="SULFOQUINOVOSYL TRANSFERASE SQD2"/>
    <property type="match status" value="1"/>
</dbReference>
<dbReference type="Gene3D" id="3.40.50.2000">
    <property type="entry name" value="Glycogen Phosphorylase B"/>
    <property type="match status" value="2"/>
</dbReference>
<keyword evidence="3" id="KW-1185">Reference proteome</keyword>
<dbReference type="AlphaFoldDB" id="A0A2T7UBY0"/>
<dbReference type="EMBL" id="LFYT02000019">
    <property type="protein sequence ID" value="PVE42118.1"/>
    <property type="molecule type" value="Genomic_DNA"/>
</dbReference>
<dbReference type="STRING" id="1293045.H663_06260"/>
<dbReference type="RefSeq" id="WP_053170944.1">
    <property type="nucleotide sequence ID" value="NZ_LFYT02000019.1"/>
</dbReference>